<name>A0A9W6WBC8_9ACTN</name>
<evidence type="ECO:0000256" key="1">
    <source>
        <dbReference type="SAM" id="MobiDB-lite"/>
    </source>
</evidence>
<organism evidence="2 3">
    <name type="scientific">Actinorhabdospora filicis</name>
    <dbReference type="NCBI Taxonomy" id="1785913"/>
    <lineage>
        <taxon>Bacteria</taxon>
        <taxon>Bacillati</taxon>
        <taxon>Actinomycetota</taxon>
        <taxon>Actinomycetes</taxon>
        <taxon>Micromonosporales</taxon>
        <taxon>Micromonosporaceae</taxon>
        <taxon>Actinorhabdospora</taxon>
    </lineage>
</organism>
<dbReference type="PANTHER" id="PTHR43463">
    <property type="entry name" value="NICOTINATE-NUCLEOTIDE--DIMETHYLBENZIMIDAZOLE PHOSPHORIBOSYLTRANSFERASE"/>
    <property type="match status" value="1"/>
</dbReference>
<dbReference type="Proteomes" id="UP001165079">
    <property type="component" value="Unassembled WGS sequence"/>
</dbReference>
<dbReference type="GO" id="GO:0008939">
    <property type="term" value="F:nicotinate-nucleotide-dimethylbenzimidazole phosphoribosyltransferase activity"/>
    <property type="evidence" value="ECO:0007669"/>
    <property type="project" value="InterPro"/>
</dbReference>
<dbReference type="SUPFAM" id="SSF52733">
    <property type="entry name" value="Nicotinate mononucleotide:5,6-dimethylbenzimidazole phosphoribosyltransferase (CobT)"/>
    <property type="match status" value="1"/>
</dbReference>
<protein>
    <submittedName>
        <fullName evidence="2">Nicotinate-nucleotide--dimethylbenzimidazole phosphoribosyltransferase</fullName>
    </submittedName>
</protein>
<dbReference type="InterPro" id="IPR036087">
    <property type="entry name" value="Nict_dMeBzImd_PRibTrfase_sf"/>
</dbReference>
<evidence type="ECO:0000313" key="2">
    <source>
        <dbReference type="EMBL" id="GLZ79943.1"/>
    </source>
</evidence>
<keyword evidence="2" id="KW-0808">Transferase</keyword>
<evidence type="ECO:0000313" key="3">
    <source>
        <dbReference type="Proteomes" id="UP001165079"/>
    </source>
</evidence>
<keyword evidence="3" id="KW-1185">Reference proteome</keyword>
<dbReference type="Pfam" id="PF02277">
    <property type="entry name" value="DBI_PRT"/>
    <property type="match status" value="1"/>
</dbReference>
<feature type="region of interest" description="Disordered" evidence="1">
    <location>
        <begin position="1"/>
        <end position="20"/>
    </location>
</feature>
<accession>A0A9W6WBC8</accession>
<comment type="caution">
    <text evidence="2">The sequence shown here is derived from an EMBL/GenBank/DDBJ whole genome shotgun (WGS) entry which is preliminary data.</text>
</comment>
<keyword evidence="2" id="KW-0328">Glycosyltransferase</keyword>
<dbReference type="InterPro" id="IPR003200">
    <property type="entry name" value="Nict_dMeBzImd_PRibTrfase"/>
</dbReference>
<sequence>MLLVSTDSSAPETGPADITEVTAPFPDEAYSSGTKTRLATLDVPGAGFGEMANLLAWAGRVQGTDTPGAFTSAKTIVITAATGGGMGAGGDDRAHRLAQLRDGSAPVARLAEAAGTPLEIVEVEASAPAEDGDTMSEEECLAALQRGADLADAAVDSGVDLIVLGALGEGLRTASIALTAHATNAEAIAWLPRVHGAPGEYDDVAWMARAAAVRDAMTNARPQARRAPVMLRALGGPAIAVATGLIVQAAVRRTPVLYDGPVAAAAAIMARDITLGAPKWCYAPDHGPHATVAKVNDLIGYLPVFDLKMDLAEGATALTLLPIMNTALTMSAGLPARVSAPKVDTDAT</sequence>
<dbReference type="EMBL" id="BSTX01000003">
    <property type="protein sequence ID" value="GLZ79943.1"/>
    <property type="molecule type" value="Genomic_DNA"/>
</dbReference>
<proteinExistence type="predicted"/>
<dbReference type="AlphaFoldDB" id="A0A9W6WBC8"/>
<dbReference type="PANTHER" id="PTHR43463:SF1">
    <property type="entry name" value="NICOTINATE-NUCLEOTIDE--DIMETHYLBENZIMIDAZOLE PHOSPHORIBOSYLTRANSFERASE"/>
    <property type="match status" value="1"/>
</dbReference>
<gene>
    <name evidence="2" type="primary">cobT</name>
    <name evidence="2" type="ORF">Afil01_47500</name>
</gene>
<reference evidence="2" key="1">
    <citation type="submission" date="2023-03" db="EMBL/GenBank/DDBJ databases">
        <title>Actinorhabdospora filicis NBRC 111898.</title>
        <authorList>
            <person name="Ichikawa N."/>
            <person name="Sato H."/>
            <person name="Tonouchi N."/>
        </authorList>
    </citation>
    <scope>NUCLEOTIDE SEQUENCE</scope>
    <source>
        <strain evidence="2">NBRC 111898</strain>
    </source>
</reference>
<feature type="compositionally biased region" description="Polar residues" evidence="1">
    <location>
        <begin position="1"/>
        <end position="11"/>
    </location>
</feature>
<dbReference type="Gene3D" id="3.40.50.10210">
    <property type="match status" value="1"/>
</dbReference>